<dbReference type="InterPro" id="IPR023214">
    <property type="entry name" value="HAD_sf"/>
</dbReference>
<dbReference type="PANTHER" id="PTHR43344:SF13">
    <property type="entry name" value="PHOSPHATASE RV3661-RELATED"/>
    <property type="match status" value="1"/>
</dbReference>
<evidence type="ECO:0000313" key="5">
    <source>
        <dbReference type="Proteomes" id="UP000245133"/>
    </source>
</evidence>
<reference evidence="4 5" key="1">
    <citation type="submission" date="2018-02" db="EMBL/GenBank/DDBJ databases">
        <title>Novel Leptospira species isolated from soil and water in Japan.</title>
        <authorList>
            <person name="Nakao R."/>
            <person name="Masuzawa T."/>
        </authorList>
    </citation>
    <scope>NUCLEOTIDE SEQUENCE [LARGE SCALE GENOMIC DNA]</scope>
    <source>
        <strain evidence="4 5">YH101</strain>
    </source>
</reference>
<dbReference type="GO" id="GO:0016787">
    <property type="term" value="F:hydrolase activity"/>
    <property type="evidence" value="ECO:0007669"/>
    <property type="project" value="UniProtKB-KW"/>
</dbReference>
<dbReference type="Gene3D" id="3.40.50.1000">
    <property type="entry name" value="HAD superfamily/HAD-like"/>
    <property type="match status" value="1"/>
</dbReference>
<dbReference type="Proteomes" id="UP000245133">
    <property type="component" value="Unassembled WGS sequence"/>
</dbReference>
<dbReference type="Pfam" id="PF12710">
    <property type="entry name" value="HAD"/>
    <property type="match status" value="1"/>
</dbReference>
<dbReference type="SUPFAM" id="SSF56784">
    <property type="entry name" value="HAD-like"/>
    <property type="match status" value="1"/>
</dbReference>
<dbReference type="InterPro" id="IPR036412">
    <property type="entry name" value="HAD-like_sf"/>
</dbReference>
<evidence type="ECO:0000313" key="4">
    <source>
        <dbReference type="EMBL" id="GBF48573.1"/>
    </source>
</evidence>
<name>A0A2P2DVE5_9LEPT</name>
<keyword evidence="1" id="KW-0479">Metal-binding</keyword>
<comment type="caution">
    <text evidence="4">The sequence shown here is derived from an EMBL/GenBank/DDBJ whole genome shotgun (WGS) entry which is preliminary data.</text>
</comment>
<dbReference type="EMBL" id="BFBB01000001">
    <property type="protein sequence ID" value="GBF48573.1"/>
    <property type="molecule type" value="Genomic_DNA"/>
</dbReference>
<dbReference type="AlphaFoldDB" id="A0A2P2DVE5"/>
<keyword evidence="5" id="KW-1185">Reference proteome</keyword>
<protein>
    <submittedName>
        <fullName evidence="4">HAD phosphoserine phosphatase-like hydrolase, family IB</fullName>
    </submittedName>
</protein>
<evidence type="ECO:0000256" key="3">
    <source>
        <dbReference type="ARBA" id="ARBA00022842"/>
    </source>
</evidence>
<keyword evidence="3" id="KW-0460">Magnesium</keyword>
<evidence type="ECO:0000256" key="2">
    <source>
        <dbReference type="ARBA" id="ARBA00022801"/>
    </source>
</evidence>
<sequence length="270" mass="31279">MKQGLEKKRWSDEVFSFLTQRIPDRPGLACFDFDNTLIHNDFGERLMEAIVKEGMPFLPKDLSHYFQDTAFWKDHHTKPLAEKEVRLWEEYSHRLKEDGVESAYRWTSFLFQGFSISEFNSFSRVKWNEVSRKKDALAVFPQPEMLDLIAFLQMYNWEIYVVTASPELGIRAIISFFGLEESKVLGMKQTLDENQKTTAEIIEPYTYGDGKVKAIQHFIGKTPDLAFGDSMNDYPMLCYAKKGIGIDKGSLEFRTACQKSGLLLQPFFEA</sequence>
<accession>A0A2P2DVE5</accession>
<organism evidence="4 5">
    <name type="scientific">Leptospira ryugenii</name>
    <dbReference type="NCBI Taxonomy" id="1917863"/>
    <lineage>
        <taxon>Bacteria</taxon>
        <taxon>Pseudomonadati</taxon>
        <taxon>Spirochaetota</taxon>
        <taxon>Spirochaetia</taxon>
        <taxon>Leptospirales</taxon>
        <taxon>Leptospiraceae</taxon>
        <taxon>Leptospira</taxon>
    </lineage>
</organism>
<gene>
    <name evidence="4" type="ORF">LPTSP4_00720</name>
</gene>
<dbReference type="GO" id="GO:0046872">
    <property type="term" value="F:metal ion binding"/>
    <property type="evidence" value="ECO:0007669"/>
    <property type="project" value="UniProtKB-KW"/>
</dbReference>
<dbReference type="RefSeq" id="WP_244594231.1">
    <property type="nucleotide sequence ID" value="NZ_BFBB01000001.1"/>
</dbReference>
<dbReference type="PANTHER" id="PTHR43344">
    <property type="entry name" value="PHOSPHOSERINE PHOSPHATASE"/>
    <property type="match status" value="1"/>
</dbReference>
<proteinExistence type="predicted"/>
<dbReference type="InterPro" id="IPR050582">
    <property type="entry name" value="HAD-like_SerB"/>
</dbReference>
<keyword evidence="2 4" id="KW-0378">Hydrolase</keyword>
<evidence type="ECO:0000256" key="1">
    <source>
        <dbReference type="ARBA" id="ARBA00022723"/>
    </source>
</evidence>